<dbReference type="InterPro" id="IPR023346">
    <property type="entry name" value="Lysozyme-like_dom_sf"/>
</dbReference>
<sequence length="185" mass="20748">MINRPQFFASIRSLFKRLSQSQVDGLNFLLDAFEQDGGLSAQEMAYMLATAYHETAATMLPIEEYGKGRGRKYGQNIDIDGSRYVGLPHVYYGRGYVQLTWLTNYKRAGDKICVDLVNHPELALNPTYAAQILIAGMREGWFTGKKLSDYINAKADYVGARRIINGTDKAELTAGYARQFEAALK</sequence>
<evidence type="ECO:0000313" key="2">
    <source>
        <dbReference type="EMBL" id="UOO89487.1"/>
    </source>
</evidence>
<gene>
    <name evidence="2" type="ORF">LVJ82_00460</name>
</gene>
<evidence type="ECO:0000313" key="3">
    <source>
        <dbReference type="Proteomes" id="UP000832011"/>
    </source>
</evidence>
<dbReference type="InterPro" id="IPR000726">
    <property type="entry name" value="Glyco_hydro_19_cat"/>
</dbReference>
<organism evidence="2 3">
    <name type="scientific">Vitreoscilla massiliensis</name>
    <dbReference type="NCBI Taxonomy" id="1689272"/>
    <lineage>
        <taxon>Bacteria</taxon>
        <taxon>Pseudomonadati</taxon>
        <taxon>Pseudomonadota</taxon>
        <taxon>Betaproteobacteria</taxon>
        <taxon>Neisseriales</taxon>
        <taxon>Neisseriaceae</taxon>
        <taxon>Vitreoscilla</taxon>
    </lineage>
</organism>
<dbReference type="RefSeq" id="WP_058357176.1">
    <property type="nucleotide sequence ID" value="NZ_CABKVG010000010.1"/>
</dbReference>
<accession>A0ABY4E7Y0</accession>
<keyword evidence="3" id="KW-1185">Reference proteome</keyword>
<dbReference type="EMBL" id="CP091511">
    <property type="protein sequence ID" value="UOO89487.1"/>
    <property type="molecule type" value="Genomic_DNA"/>
</dbReference>
<dbReference type="Pfam" id="PF00182">
    <property type="entry name" value="Glyco_hydro_19"/>
    <property type="match status" value="1"/>
</dbReference>
<dbReference type="SUPFAM" id="SSF53955">
    <property type="entry name" value="Lysozyme-like"/>
    <property type="match status" value="1"/>
</dbReference>
<proteinExistence type="predicted"/>
<dbReference type="Gene3D" id="1.10.530.10">
    <property type="match status" value="1"/>
</dbReference>
<protein>
    <recommendedName>
        <fullName evidence="1">Glycoside hydrolase family 19 catalytic domain-containing protein</fullName>
    </recommendedName>
</protein>
<name>A0ABY4E7Y0_9NEIS</name>
<dbReference type="Proteomes" id="UP000832011">
    <property type="component" value="Chromosome"/>
</dbReference>
<feature type="domain" description="Glycoside hydrolase family 19 catalytic" evidence="1">
    <location>
        <begin position="41"/>
        <end position="125"/>
    </location>
</feature>
<reference evidence="2 3" key="1">
    <citation type="journal article" date="2022" name="Res Sq">
        <title>Evolution of multicellular longitudinally dividing oral cavity symbionts (Neisseriaceae).</title>
        <authorList>
            <person name="Nyongesa S."/>
            <person name="Weber P."/>
            <person name="Bernet E."/>
            <person name="Pullido F."/>
            <person name="Nieckarz M."/>
            <person name="Delaby M."/>
            <person name="Nieves C."/>
            <person name="Viehboeck T."/>
            <person name="Krause N."/>
            <person name="Rivera-Millot A."/>
            <person name="Nakamura A."/>
            <person name="Vischer N."/>
            <person name="VanNieuwenhze M."/>
            <person name="Brun Y."/>
            <person name="Cava F."/>
            <person name="Bulgheresi S."/>
            <person name="Veyrier F."/>
        </authorList>
    </citation>
    <scope>NUCLEOTIDE SEQUENCE [LARGE SCALE GENOMIC DNA]</scope>
    <source>
        <strain evidence="2 3">SN4</strain>
    </source>
</reference>
<evidence type="ECO:0000259" key="1">
    <source>
        <dbReference type="Pfam" id="PF00182"/>
    </source>
</evidence>